<reference evidence="2" key="1">
    <citation type="submission" date="2022-01" db="EMBL/GenBank/DDBJ databases">
        <authorList>
            <person name="Braso-Vives M."/>
        </authorList>
    </citation>
    <scope>NUCLEOTIDE SEQUENCE</scope>
</reference>
<organism evidence="2 3">
    <name type="scientific">Branchiostoma lanceolatum</name>
    <name type="common">Common lancelet</name>
    <name type="synonym">Amphioxus lanceolatum</name>
    <dbReference type="NCBI Taxonomy" id="7740"/>
    <lineage>
        <taxon>Eukaryota</taxon>
        <taxon>Metazoa</taxon>
        <taxon>Chordata</taxon>
        <taxon>Cephalochordata</taxon>
        <taxon>Leptocardii</taxon>
        <taxon>Amphioxiformes</taxon>
        <taxon>Branchiostomatidae</taxon>
        <taxon>Branchiostoma</taxon>
    </lineage>
</organism>
<evidence type="ECO:0000313" key="3">
    <source>
        <dbReference type="Proteomes" id="UP000838412"/>
    </source>
</evidence>
<feature type="region of interest" description="Disordered" evidence="1">
    <location>
        <begin position="248"/>
        <end position="267"/>
    </location>
</feature>
<dbReference type="Proteomes" id="UP000838412">
    <property type="component" value="Chromosome 7"/>
</dbReference>
<dbReference type="EMBL" id="OV696692">
    <property type="protein sequence ID" value="CAH1269288.1"/>
    <property type="molecule type" value="Genomic_DNA"/>
</dbReference>
<dbReference type="AlphaFoldDB" id="A0A8K0A8C7"/>
<feature type="region of interest" description="Disordered" evidence="1">
    <location>
        <begin position="202"/>
        <end position="233"/>
    </location>
</feature>
<accession>A0A8K0A8C7</accession>
<gene>
    <name evidence="2" type="primary">Hypp4144</name>
    <name evidence="2" type="ORF">BLAG_LOCUS21987</name>
</gene>
<evidence type="ECO:0000313" key="2">
    <source>
        <dbReference type="EMBL" id="CAH1269288.1"/>
    </source>
</evidence>
<name>A0A8K0A8C7_BRALA</name>
<proteinExistence type="predicted"/>
<feature type="compositionally biased region" description="Basic and acidic residues" evidence="1">
    <location>
        <begin position="216"/>
        <end position="226"/>
    </location>
</feature>
<sequence length="385" mass="41716">MFVLTLVPSLSEGTQDMDGSPYDEQLNVFPNQNARCHDTVSPVGTPSELQTCSKSRETPLWLFPLGRPARGSLAAHLPPPEVSVSPHHREIETIFPALWSVPSLRTEPRPNTKTTFRPQTRSLTPACRASPVCGVVPPTTDGVDAPSPGRFQAIPRVSTRHLGAFFQSSVAKRKLVFVTLCSVPIVIDQEFSEAGPEGMMIGRGSDGRTTRMVGHQTKEPGGDRRTPSGRTKLPPVRDIDVLLGFSASEQDLNPDQGGEEDPELESKRDSGYLTLAPFRGLCVTASGGERPVAPLCERFIRLESGVAVNSQNYGLVFPPRFPTSLAISQVHGWHTTPQDKLEKLTIFPPNICLEITVFAATNLSSGDWVLRVAAGQGQDQGARAP</sequence>
<evidence type="ECO:0000256" key="1">
    <source>
        <dbReference type="SAM" id="MobiDB-lite"/>
    </source>
</evidence>
<protein>
    <submittedName>
        <fullName evidence="2">Hypp4144 protein</fullName>
    </submittedName>
</protein>
<keyword evidence="3" id="KW-1185">Reference proteome</keyword>